<comment type="caution">
    <text evidence="1">The sequence shown here is derived from an EMBL/GenBank/DDBJ whole genome shotgun (WGS) entry which is preliminary data.</text>
</comment>
<accession>A0ACC0W2N4</accession>
<organism evidence="1 2">
    <name type="scientific">Peronosclerospora sorghi</name>
    <dbReference type="NCBI Taxonomy" id="230839"/>
    <lineage>
        <taxon>Eukaryota</taxon>
        <taxon>Sar</taxon>
        <taxon>Stramenopiles</taxon>
        <taxon>Oomycota</taxon>
        <taxon>Peronosporomycetes</taxon>
        <taxon>Peronosporales</taxon>
        <taxon>Peronosporaceae</taxon>
        <taxon>Peronosclerospora</taxon>
    </lineage>
</organism>
<sequence>MSLQRGNMKKQAPKHQNTFAFKHNPKSKKTQRILSMPIHGLCEKCHQQIEWRKKYRKYKPLTQPGSCIYCHEKSVTSAYHSACDLCAKERNICAKCCLTKEIVARCVRVQLFRPFSSSVIVIVGYVCSEQELRAEHEKKEREFANTLGVMRERDRRAYVRKMEKEKETSRKGEGNGDESFDEPDEEMQ</sequence>
<evidence type="ECO:0000313" key="1">
    <source>
        <dbReference type="EMBL" id="KAI9912373.1"/>
    </source>
</evidence>
<dbReference type="Proteomes" id="UP001163321">
    <property type="component" value="Chromosome 4"/>
</dbReference>
<keyword evidence="2" id="KW-1185">Reference proteome</keyword>
<proteinExistence type="predicted"/>
<dbReference type="EMBL" id="CM047583">
    <property type="protein sequence ID" value="KAI9912373.1"/>
    <property type="molecule type" value="Genomic_DNA"/>
</dbReference>
<reference evidence="1 2" key="1">
    <citation type="journal article" date="2022" name="bioRxiv">
        <title>The genome of the oomycete Peronosclerospora sorghi, a cosmopolitan pathogen of maize and sorghum, is inflated with dispersed pseudogenes.</title>
        <authorList>
            <person name="Fletcher K."/>
            <person name="Martin F."/>
            <person name="Isakeit T."/>
            <person name="Cavanaugh K."/>
            <person name="Magill C."/>
            <person name="Michelmore R."/>
        </authorList>
    </citation>
    <scope>NUCLEOTIDE SEQUENCE [LARGE SCALE GENOMIC DNA]</scope>
    <source>
        <strain evidence="1">P6</strain>
    </source>
</reference>
<protein>
    <submittedName>
        <fullName evidence="1">Uncharacterized protein</fullName>
    </submittedName>
</protein>
<evidence type="ECO:0000313" key="2">
    <source>
        <dbReference type="Proteomes" id="UP001163321"/>
    </source>
</evidence>
<name>A0ACC0W2N4_9STRA</name>
<gene>
    <name evidence="1" type="ORF">PsorP6_005689</name>
</gene>